<gene>
    <name evidence="1" type="ORF">A2633_03145</name>
</gene>
<proteinExistence type="predicted"/>
<evidence type="ECO:0000313" key="1">
    <source>
        <dbReference type="EMBL" id="OGZ93710.1"/>
    </source>
</evidence>
<dbReference type="AlphaFoldDB" id="A0A1G2K5F2"/>
<organism evidence="1 2">
    <name type="scientific">Candidatus Sungbacteria bacterium RIFCSPHIGHO2_01_FULL_47_32</name>
    <dbReference type="NCBI Taxonomy" id="1802264"/>
    <lineage>
        <taxon>Bacteria</taxon>
        <taxon>Candidatus Sungiibacteriota</taxon>
    </lineage>
</organism>
<dbReference type="Proteomes" id="UP000177152">
    <property type="component" value="Unassembled WGS sequence"/>
</dbReference>
<reference evidence="1 2" key="1">
    <citation type="journal article" date="2016" name="Nat. Commun.">
        <title>Thousands of microbial genomes shed light on interconnected biogeochemical processes in an aquifer system.</title>
        <authorList>
            <person name="Anantharaman K."/>
            <person name="Brown C.T."/>
            <person name="Hug L.A."/>
            <person name="Sharon I."/>
            <person name="Castelle C.J."/>
            <person name="Probst A.J."/>
            <person name="Thomas B.C."/>
            <person name="Singh A."/>
            <person name="Wilkins M.J."/>
            <person name="Karaoz U."/>
            <person name="Brodie E.L."/>
            <person name="Williams K.H."/>
            <person name="Hubbard S.S."/>
            <person name="Banfield J.F."/>
        </authorList>
    </citation>
    <scope>NUCLEOTIDE SEQUENCE [LARGE SCALE GENOMIC DNA]</scope>
</reference>
<evidence type="ECO:0000313" key="2">
    <source>
        <dbReference type="Proteomes" id="UP000177152"/>
    </source>
</evidence>
<comment type="caution">
    <text evidence="1">The sequence shown here is derived from an EMBL/GenBank/DDBJ whole genome shotgun (WGS) entry which is preliminary data.</text>
</comment>
<sequence>MRRGEYSVRLFDSLAVNEQYFGKITGIISHYCWKGGLKPKTEHYSPIGSDDLPPHGIFYVSWEK</sequence>
<dbReference type="EMBL" id="MHQC01000053">
    <property type="protein sequence ID" value="OGZ93710.1"/>
    <property type="molecule type" value="Genomic_DNA"/>
</dbReference>
<protein>
    <submittedName>
        <fullName evidence="1">Uncharacterized protein</fullName>
    </submittedName>
</protein>
<name>A0A1G2K5F2_9BACT</name>
<accession>A0A1G2K5F2</accession>